<sequence length="109" mass="12282">MGAEAKKHQQETVSIPNPNPNPNPISEAQFLAWKRRKDADASEKKDAAARKRAEEIAAGLVQMNGRELFVHEPWENLIAGRSESWERESDLVVGVRWAFVHDSKFQTSG</sequence>
<dbReference type="EMBL" id="JBFOLJ010000012">
    <property type="protein sequence ID" value="KAL2489238.1"/>
    <property type="molecule type" value="Genomic_DNA"/>
</dbReference>
<accession>A0ABD1RLG5</accession>
<evidence type="ECO:0000256" key="1">
    <source>
        <dbReference type="SAM" id="MobiDB-lite"/>
    </source>
</evidence>
<protein>
    <submittedName>
        <fullName evidence="2">Zinc finger CCCH domain-containing protein 15</fullName>
    </submittedName>
</protein>
<evidence type="ECO:0000313" key="2">
    <source>
        <dbReference type="EMBL" id="KAL2489238.1"/>
    </source>
</evidence>
<organism evidence="2 3">
    <name type="scientific">Forsythia ovata</name>
    <dbReference type="NCBI Taxonomy" id="205694"/>
    <lineage>
        <taxon>Eukaryota</taxon>
        <taxon>Viridiplantae</taxon>
        <taxon>Streptophyta</taxon>
        <taxon>Embryophyta</taxon>
        <taxon>Tracheophyta</taxon>
        <taxon>Spermatophyta</taxon>
        <taxon>Magnoliopsida</taxon>
        <taxon>eudicotyledons</taxon>
        <taxon>Gunneridae</taxon>
        <taxon>Pentapetalae</taxon>
        <taxon>asterids</taxon>
        <taxon>lamiids</taxon>
        <taxon>Lamiales</taxon>
        <taxon>Oleaceae</taxon>
        <taxon>Forsythieae</taxon>
        <taxon>Forsythia</taxon>
    </lineage>
</organism>
<dbReference type="AlphaFoldDB" id="A0ABD1RLG5"/>
<keyword evidence="3" id="KW-1185">Reference proteome</keyword>
<name>A0ABD1RLG5_9LAMI</name>
<evidence type="ECO:0000313" key="3">
    <source>
        <dbReference type="Proteomes" id="UP001604277"/>
    </source>
</evidence>
<reference evidence="3" key="1">
    <citation type="submission" date="2024-07" db="EMBL/GenBank/DDBJ databases">
        <title>Two chromosome-level genome assemblies of Korean endemic species Abeliophyllum distichum and Forsythia ovata (Oleaceae).</title>
        <authorList>
            <person name="Jang H."/>
        </authorList>
    </citation>
    <scope>NUCLEOTIDE SEQUENCE [LARGE SCALE GENOMIC DNA]</scope>
</reference>
<dbReference type="Proteomes" id="UP001604277">
    <property type="component" value="Unassembled WGS sequence"/>
</dbReference>
<comment type="caution">
    <text evidence="2">The sequence shown here is derived from an EMBL/GenBank/DDBJ whole genome shotgun (WGS) entry which is preliminary data.</text>
</comment>
<gene>
    <name evidence="2" type="ORF">Fot_42530</name>
</gene>
<proteinExistence type="predicted"/>
<feature type="region of interest" description="Disordered" evidence="1">
    <location>
        <begin position="1"/>
        <end position="26"/>
    </location>
</feature>
<feature type="compositionally biased region" description="Basic and acidic residues" evidence="1">
    <location>
        <begin position="1"/>
        <end position="10"/>
    </location>
</feature>